<dbReference type="Gene3D" id="2.40.50.100">
    <property type="match status" value="1"/>
</dbReference>
<feature type="non-terminal residue" evidence="2">
    <location>
        <position position="239"/>
    </location>
</feature>
<dbReference type="Pfam" id="PF25954">
    <property type="entry name" value="Beta-barrel_RND_2"/>
    <property type="match status" value="1"/>
</dbReference>
<proteinExistence type="predicted"/>
<dbReference type="InterPro" id="IPR058792">
    <property type="entry name" value="Beta-barrel_RND_2"/>
</dbReference>
<sequence length="239" mass="26126">MPSIRLLLAILLCGPGLLPSYLSAQERPPTPVIVAEVLTKPFAEEFSVLGRIQPRRASLVATETEGLTIQRFIDSGQTVKRGETLFLLKNDELTASLVEAEADFALRQANHRQSIKLRATDTVSEQALRDDAYELARARAKLNGLKAQVDNLSIRAPFPGHIIQTFTSVGQWVSRGGDIARVIYTDTVRVYVNVSEQHVSHLQLGAEAEISVDALGGAPVKGRIIAILAEGYQESRTFP</sequence>
<dbReference type="SUPFAM" id="SSF111369">
    <property type="entry name" value="HlyD-like secretion proteins"/>
    <property type="match status" value="1"/>
</dbReference>
<name>A0A382QGP5_9ZZZZ</name>
<dbReference type="AlphaFoldDB" id="A0A382QGP5"/>
<evidence type="ECO:0000259" key="1">
    <source>
        <dbReference type="Pfam" id="PF25954"/>
    </source>
</evidence>
<organism evidence="2">
    <name type="scientific">marine metagenome</name>
    <dbReference type="NCBI Taxonomy" id="408172"/>
    <lineage>
        <taxon>unclassified sequences</taxon>
        <taxon>metagenomes</taxon>
        <taxon>ecological metagenomes</taxon>
    </lineage>
</organism>
<evidence type="ECO:0000313" key="2">
    <source>
        <dbReference type="EMBL" id="SVC84177.1"/>
    </source>
</evidence>
<dbReference type="GO" id="GO:0015562">
    <property type="term" value="F:efflux transmembrane transporter activity"/>
    <property type="evidence" value="ECO:0007669"/>
    <property type="project" value="TreeGrafter"/>
</dbReference>
<gene>
    <name evidence="2" type="ORF">METZ01_LOCUS337031</name>
</gene>
<dbReference type="GO" id="GO:1990281">
    <property type="term" value="C:efflux pump complex"/>
    <property type="evidence" value="ECO:0007669"/>
    <property type="project" value="TreeGrafter"/>
</dbReference>
<accession>A0A382QGP5</accession>
<dbReference type="InterPro" id="IPR006143">
    <property type="entry name" value="RND_pump_MFP"/>
</dbReference>
<dbReference type="Gene3D" id="1.10.287.470">
    <property type="entry name" value="Helix hairpin bin"/>
    <property type="match status" value="1"/>
</dbReference>
<feature type="domain" description="CusB-like beta-barrel" evidence="1">
    <location>
        <begin position="190"/>
        <end position="238"/>
    </location>
</feature>
<reference evidence="2" key="1">
    <citation type="submission" date="2018-05" db="EMBL/GenBank/DDBJ databases">
        <authorList>
            <person name="Lanie J.A."/>
            <person name="Ng W.-L."/>
            <person name="Kazmierczak K.M."/>
            <person name="Andrzejewski T.M."/>
            <person name="Davidsen T.M."/>
            <person name="Wayne K.J."/>
            <person name="Tettelin H."/>
            <person name="Glass J.I."/>
            <person name="Rusch D."/>
            <person name="Podicherti R."/>
            <person name="Tsui H.-C.T."/>
            <person name="Winkler M.E."/>
        </authorList>
    </citation>
    <scope>NUCLEOTIDE SEQUENCE</scope>
</reference>
<dbReference type="Gene3D" id="2.40.30.170">
    <property type="match status" value="1"/>
</dbReference>
<dbReference type="EMBL" id="UINC01114104">
    <property type="protein sequence ID" value="SVC84177.1"/>
    <property type="molecule type" value="Genomic_DNA"/>
</dbReference>
<dbReference type="PANTHER" id="PTHR30469">
    <property type="entry name" value="MULTIDRUG RESISTANCE PROTEIN MDTA"/>
    <property type="match status" value="1"/>
</dbReference>
<dbReference type="NCBIfam" id="TIGR01730">
    <property type="entry name" value="RND_mfp"/>
    <property type="match status" value="1"/>
</dbReference>
<protein>
    <recommendedName>
        <fullName evidence="1">CusB-like beta-barrel domain-containing protein</fullName>
    </recommendedName>
</protein>